<evidence type="ECO:0000256" key="1">
    <source>
        <dbReference type="ARBA" id="ARBA00011046"/>
    </source>
</evidence>
<proteinExistence type="inferred from homology"/>
<keyword evidence="3" id="KW-0238">DNA-binding</keyword>
<dbReference type="EMBL" id="RKLV01000001">
    <property type="protein sequence ID" value="MCX2817783.1"/>
    <property type="molecule type" value="Genomic_DNA"/>
</dbReference>
<keyword evidence="4" id="KW-0804">Transcription</keyword>
<protein>
    <submittedName>
        <fullName evidence="5">BlaI/MecI/CopY family transcriptional regulator</fullName>
    </submittedName>
</protein>
<dbReference type="GO" id="GO:0045892">
    <property type="term" value="P:negative regulation of DNA-templated transcription"/>
    <property type="evidence" value="ECO:0007669"/>
    <property type="project" value="InterPro"/>
</dbReference>
<comment type="similarity">
    <text evidence="1">Belongs to the BlaI transcriptional regulatory family.</text>
</comment>
<dbReference type="RefSeq" id="WP_266085259.1">
    <property type="nucleotide sequence ID" value="NZ_RKLV01000001.1"/>
</dbReference>
<name>A0A9Q4C1V5_9EURY</name>
<dbReference type="Proteomes" id="UP001149411">
    <property type="component" value="Unassembled WGS sequence"/>
</dbReference>
<organism evidence="5 6">
    <name type="scientific">Halorutilus salinus</name>
    <dbReference type="NCBI Taxonomy" id="2487751"/>
    <lineage>
        <taxon>Archaea</taxon>
        <taxon>Methanobacteriati</taxon>
        <taxon>Methanobacteriota</taxon>
        <taxon>Stenosarchaea group</taxon>
        <taxon>Halobacteria</taxon>
        <taxon>Halorutilales</taxon>
        <taxon>Halorutilaceae</taxon>
        <taxon>Halorutilus</taxon>
    </lineage>
</organism>
<dbReference type="Pfam" id="PF03965">
    <property type="entry name" value="Penicillinase_R"/>
    <property type="match status" value="1"/>
</dbReference>
<dbReference type="InterPro" id="IPR005650">
    <property type="entry name" value="BlaI_family"/>
</dbReference>
<accession>A0A9Q4C1V5</accession>
<reference evidence="5" key="1">
    <citation type="submission" date="2022-09" db="EMBL/GenBank/DDBJ databases">
        <title>Haloadaptaus new haloarchaeum isolated from saline soil.</title>
        <authorList>
            <person name="Duran-Viseras A."/>
            <person name="Sanchez-Porro C."/>
            <person name="Ventosa A."/>
        </authorList>
    </citation>
    <scope>NUCLEOTIDE SEQUENCE</scope>
    <source>
        <strain evidence="5">F3-133</strain>
    </source>
</reference>
<dbReference type="SUPFAM" id="SSF46785">
    <property type="entry name" value="Winged helix' DNA-binding domain"/>
    <property type="match status" value="1"/>
</dbReference>
<evidence type="ECO:0000256" key="4">
    <source>
        <dbReference type="ARBA" id="ARBA00023163"/>
    </source>
</evidence>
<gene>
    <name evidence="5" type="ORF">EGH25_00185</name>
</gene>
<dbReference type="InterPro" id="IPR036390">
    <property type="entry name" value="WH_DNA-bd_sf"/>
</dbReference>
<evidence type="ECO:0000256" key="2">
    <source>
        <dbReference type="ARBA" id="ARBA00023015"/>
    </source>
</evidence>
<evidence type="ECO:0000313" key="6">
    <source>
        <dbReference type="Proteomes" id="UP001149411"/>
    </source>
</evidence>
<dbReference type="AlphaFoldDB" id="A0A9Q4C1V5"/>
<dbReference type="Gene3D" id="1.10.10.10">
    <property type="entry name" value="Winged helix-like DNA-binding domain superfamily/Winged helix DNA-binding domain"/>
    <property type="match status" value="1"/>
</dbReference>
<dbReference type="GO" id="GO:0003677">
    <property type="term" value="F:DNA binding"/>
    <property type="evidence" value="ECO:0007669"/>
    <property type="project" value="UniProtKB-KW"/>
</dbReference>
<sequence length="118" mass="13227">MLGSLETEVVSVLEDVEEATIGGVVEELDERGVDVAYTTVSTVLDRLYDKEMVDREKEPYRGGSRYVYEYVDIRDEYLSSVVDNLTTVFGEKGAASLVNEVEEMEDEDLADVKDELGM</sequence>
<keyword evidence="6" id="KW-1185">Reference proteome</keyword>
<dbReference type="InterPro" id="IPR036388">
    <property type="entry name" value="WH-like_DNA-bd_sf"/>
</dbReference>
<comment type="caution">
    <text evidence="5">The sequence shown here is derived from an EMBL/GenBank/DDBJ whole genome shotgun (WGS) entry which is preliminary data.</text>
</comment>
<evidence type="ECO:0000256" key="3">
    <source>
        <dbReference type="ARBA" id="ARBA00023125"/>
    </source>
</evidence>
<evidence type="ECO:0000313" key="5">
    <source>
        <dbReference type="EMBL" id="MCX2817783.1"/>
    </source>
</evidence>
<keyword evidence="2" id="KW-0805">Transcription regulation</keyword>